<evidence type="ECO:0008006" key="4">
    <source>
        <dbReference type="Google" id="ProtNLM"/>
    </source>
</evidence>
<protein>
    <recommendedName>
        <fullName evidence="4">Alpha-L-rhamnosidase six-hairpin glycosidase domain-containing protein</fullName>
    </recommendedName>
</protein>
<dbReference type="RefSeq" id="WP_089409173.1">
    <property type="nucleotide sequence ID" value="NZ_FZOU01000005.1"/>
</dbReference>
<dbReference type="InterPro" id="IPR008928">
    <property type="entry name" value="6-hairpin_glycosidase_sf"/>
</dbReference>
<dbReference type="InterPro" id="IPR028028">
    <property type="entry name" value="DUF4450"/>
</dbReference>
<reference evidence="2 3" key="1">
    <citation type="submission" date="2017-06" db="EMBL/GenBank/DDBJ databases">
        <authorList>
            <person name="Kim H.J."/>
            <person name="Triplett B.A."/>
        </authorList>
    </citation>
    <scope>NUCLEOTIDE SEQUENCE [LARGE SCALE GENOMIC DNA]</scope>
    <source>
        <strain evidence="2 3">DSM 18704</strain>
    </source>
</reference>
<dbReference type="Proteomes" id="UP000198356">
    <property type="component" value="Unassembled WGS sequence"/>
</dbReference>
<dbReference type="GO" id="GO:0005975">
    <property type="term" value="P:carbohydrate metabolic process"/>
    <property type="evidence" value="ECO:0007669"/>
    <property type="project" value="InterPro"/>
</dbReference>
<dbReference type="OrthoDB" id="8660908at2"/>
<dbReference type="Gene3D" id="1.50.10.10">
    <property type="match status" value="1"/>
</dbReference>
<accession>A0A239KN92</accession>
<feature type="region of interest" description="Disordered" evidence="1">
    <location>
        <begin position="396"/>
        <end position="429"/>
    </location>
</feature>
<name>A0A239KN92_9BACT</name>
<dbReference type="SUPFAM" id="SSF48208">
    <property type="entry name" value="Six-hairpin glycosidases"/>
    <property type="match status" value="1"/>
</dbReference>
<evidence type="ECO:0000313" key="2">
    <source>
        <dbReference type="EMBL" id="SNT19631.1"/>
    </source>
</evidence>
<feature type="compositionally biased region" description="Polar residues" evidence="1">
    <location>
        <begin position="396"/>
        <end position="407"/>
    </location>
</feature>
<dbReference type="PROSITE" id="PS51318">
    <property type="entry name" value="TAT"/>
    <property type="match status" value="1"/>
</dbReference>
<proteinExistence type="predicted"/>
<evidence type="ECO:0000313" key="3">
    <source>
        <dbReference type="Proteomes" id="UP000198356"/>
    </source>
</evidence>
<dbReference type="InterPro" id="IPR012341">
    <property type="entry name" value="6hp_glycosidase-like_sf"/>
</dbReference>
<dbReference type="Pfam" id="PF14614">
    <property type="entry name" value="DUF4450"/>
    <property type="match status" value="1"/>
</dbReference>
<dbReference type="EMBL" id="FZOU01000005">
    <property type="protein sequence ID" value="SNT19631.1"/>
    <property type="molecule type" value="Genomic_DNA"/>
</dbReference>
<dbReference type="AlphaFoldDB" id="A0A239KN92"/>
<dbReference type="InterPro" id="IPR006311">
    <property type="entry name" value="TAT_signal"/>
</dbReference>
<sequence length="1156" mass="125883">MADAGWTRRQFVGGAAALGTLAHLDPAVAQEALPPPAKSQGDSPEITAGGLVPLLESNVARPMRYQPEGAGFFIRNGKEFFNRPLYGPNIPFRVDGGDLPEFSLYLPGHGGNLRLGLARAGHATRWLHEAQDVFTQYVDGRLEYMVRDALAGDGVVSVQVQTEGAGLRIEILSVTAPEGLELVWAFAGVSGRKGKRNGDIGCEVEPVSRFFQVRPEECKGNLWTLKNGVAEVVSGKIALALTASAGAEMRVVDGEAWGRGWDAMWGAQAGLLPALAGRIALTGKAVGLRIQVLAGTILPAAESVLTGEDRSTKLREIARGLSWTTPDAHLDGVAGALNIAADAVWDEAAGCVMHGAVAWRMALAGWRGPYVLDITGRHDRMQRHLRRWLARQNVSDVTNGSGGTASTRGFEGVEEARGAPDKGSANSRSEALLHSNGDLSKNHYDMNLVLFDALLRHLRWTGDLDFAREAWPALERHAAWERRLFRREYGSPAATSPLYEAYAAIWASDNLQYNGGGAAHSSAYNVFLNRGMAQLAELLGKPAAVAQAYRAEADAIRAAMRKHLWMPARGAFAESRDWLGERTLAESPAVWTVYHTIDSEVATRKEAWQMAAERLRAIRRVPVEGEGVPRGGWQMACSDWLPYVWSLTLLTLGENLHMALALFQAGMAVEGYGLLYGSLVDACYRGLCPGNFPMSLQLDPHRQESQRDFADPIGCASRAIVEGLWGVQPDLLAGRLNLRPQLPAAWEKAELRHPELTLLYRREGRPDGAKEIWRIESHLSKPVALRLELPAWMTALPQVNVEDARVSFDPEPVGQPIVVIELAVARSWTLELVWQGEAPIARPRALSCRVGDRIDLPPGARAEAVDDPQGCLDGLNVKKSGTVFVAVEHGECRYWLPIELRLQAAPLPVPLRRGKESFMPVNMDGLLTGQVREIFTRSHAAPRSGLASLNLPDGLLGGWANFDDRTVVDDAGLRKAGGALRLDGGLVFRTPAGLAANCCFLSQWQGDRPSVSLPLSGQAKCIYLLLACTTFPQATRSVHGVVRVGYADGGAPTVVELRSPANWWPVEQDYLVDDYVFRMEPYGEPEVELPLRVDLRTGLSRRLDRTTLKLGGRRVPGGSATVLRVELDARRPLEMLQMRCNLYGVVLGVLGITLGV</sequence>
<keyword evidence="3" id="KW-1185">Reference proteome</keyword>
<organism evidence="2 3">
    <name type="scientific">Granulicella rosea</name>
    <dbReference type="NCBI Taxonomy" id="474952"/>
    <lineage>
        <taxon>Bacteria</taxon>
        <taxon>Pseudomonadati</taxon>
        <taxon>Acidobacteriota</taxon>
        <taxon>Terriglobia</taxon>
        <taxon>Terriglobales</taxon>
        <taxon>Acidobacteriaceae</taxon>
        <taxon>Granulicella</taxon>
    </lineage>
</organism>
<gene>
    <name evidence="2" type="ORF">SAMN05421770_10587</name>
</gene>
<evidence type="ECO:0000256" key="1">
    <source>
        <dbReference type="SAM" id="MobiDB-lite"/>
    </source>
</evidence>